<evidence type="ECO:0000313" key="5">
    <source>
        <dbReference type="Proteomes" id="UP001596044"/>
    </source>
</evidence>
<dbReference type="PRINTS" id="PR00455">
    <property type="entry name" value="HTHTETR"/>
</dbReference>
<dbReference type="InterPro" id="IPR050624">
    <property type="entry name" value="HTH-type_Tx_Regulator"/>
</dbReference>
<dbReference type="Pfam" id="PF00440">
    <property type="entry name" value="TetR_N"/>
    <property type="match status" value="1"/>
</dbReference>
<evidence type="ECO:0000256" key="2">
    <source>
        <dbReference type="PROSITE-ProRule" id="PRU00335"/>
    </source>
</evidence>
<dbReference type="SUPFAM" id="SSF46689">
    <property type="entry name" value="Homeodomain-like"/>
    <property type="match status" value="1"/>
</dbReference>
<proteinExistence type="predicted"/>
<evidence type="ECO:0000259" key="3">
    <source>
        <dbReference type="PROSITE" id="PS50977"/>
    </source>
</evidence>
<protein>
    <submittedName>
        <fullName evidence="4">TetR/AcrR family transcriptional regulator</fullName>
    </submittedName>
</protein>
<dbReference type="Proteomes" id="UP001596044">
    <property type="component" value="Unassembled WGS sequence"/>
</dbReference>
<feature type="DNA-binding region" description="H-T-H motif" evidence="2">
    <location>
        <begin position="26"/>
        <end position="45"/>
    </location>
</feature>
<evidence type="ECO:0000256" key="1">
    <source>
        <dbReference type="ARBA" id="ARBA00023125"/>
    </source>
</evidence>
<comment type="caution">
    <text evidence="4">The sequence shown here is derived from an EMBL/GenBank/DDBJ whole genome shotgun (WGS) entry which is preliminary data.</text>
</comment>
<dbReference type="InterPro" id="IPR009057">
    <property type="entry name" value="Homeodomain-like_sf"/>
</dbReference>
<sequence length="297" mass="34248">MEEMKKQKVLDTAMELFRLKGYSAASMQDIADACGMAKASIYKFFASKEELFTDAFAACHQNLLDQAAEMEREGARLHLSPRERLQRKIEFLFQYTVENHLFMLDFKELPITTNEHFIAAWKHKKRALHVWRRELLIEAYGDRIEPYIWDVVAIFRGIYIEYLGYVQQKVIALPMAELAAFIVDRMDALVDDLLRKSPRPVIDQLNTHFNYLHPSDAEMRQATLQQLIALIGGKIEQLSQPDAIREELGQVSVMLEAACGTEPANPTLIRVLAAYLDGYPELKPYLRQLHYLLGNKL</sequence>
<gene>
    <name evidence="4" type="ORF">ACFPOG_32155</name>
</gene>
<keyword evidence="5" id="KW-1185">Reference proteome</keyword>
<feature type="domain" description="HTH tetR-type" evidence="3">
    <location>
        <begin position="3"/>
        <end position="63"/>
    </location>
</feature>
<dbReference type="PANTHER" id="PTHR43479:SF22">
    <property type="entry name" value="TRANSCRIPTIONAL REGULATOR, TETR FAMILY"/>
    <property type="match status" value="1"/>
</dbReference>
<keyword evidence="1 2" id="KW-0238">DNA-binding</keyword>
<dbReference type="RefSeq" id="WP_270879128.1">
    <property type="nucleotide sequence ID" value="NZ_JAQFVF010000023.1"/>
</dbReference>
<dbReference type="EMBL" id="JBHSMJ010000065">
    <property type="protein sequence ID" value="MFC5452865.1"/>
    <property type="molecule type" value="Genomic_DNA"/>
</dbReference>
<reference evidence="5" key="1">
    <citation type="journal article" date="2019" name="Int. J. Syst. Evol. Microbiol.">
        <title>The Global Catalogue of Microorganisms (GCM) 10K type strain sequencing project: providing services to taxonomists for standard genome sequencing and annotation.</title>
        <authorList>
            <consortium name="The Broad Institute Genomics Platform"/>
            <consortium name="The Broad Institute Genome Sequencing Center for Infectious Disease"/>
            <person name="Wu L."/>
            <person name="Ma J."/>
        </authorList>
    </citation>
    <scope>NUCLEOTIDE SEQUENCE [LARGE SCALE GENOMIC DNA]</scope>
    <source>
        <strain evidence="5">KACC 11904</strain>
    </source>
</reference>
<dbReference type="PROSITE" id="PS50977">
    <property type="entry name" value="HTH_TETR_2"/>
    <property type="match status" value="1"/>
</dbReference>
<evidence type="ECO:0000313" key="4">
    <source>
        <dbReference type="EMBL" id="MFC5452865.1"/>
    </source>
</evidence>
<accession>A0ABW0KHB2</accession>
<dbReference type="Gene3D" id="1.10.357.10">
    <property type="entry name" value="Tetracycline Repressor, domain 2"/>
    <property type="match status" value="1"/>
</dbReference>
<dbReference type="PANTHER" id="PTHR43479">
    <property type="entry name" value="ACREF/ENVCD OPERON REPRESSOR-RELATED"/>
    <property type="match status" value="1"/>
</dbReference>
<dbReference type="InterPro" id="IPR001647">
    <property type="entry name" value="HTH_TetR"/>
</dbReference>
<organism evidence="4 5">
    <name type="scientific">Paenibacillus aestuarii</name>
    <dbReference type="NCBI Taxonomy" id="516965"/>
    <lineage>
        <taxon>Bacteria</taxon>
        <taxon>Bacillati</taxon>
        <taxon>Bacillota</taxon>
        <taxon>Bacilli</taxon>
        <taxon>Bacillales</taxon>
        <taxon>Paenibacillaceae</taxon>
        <taxon>Paenibacillus</taxon>
    </lineage>
</organism>
<name>A0ABW0KHB2_9BACL</name>